<dbReference type="VEuPathDB" id="FungiDB:PGTG_22725"/>
<evidence type="ECO:0000313" key="2">
    <source>
        <dbReference type="Proteomes" id="UP000008783"/>
    </source>
</evidence>
<dbReference type="Proteomes" id="UP000008783">
    <property type="component" value="Unassembled WGS sequence"/>
</dbReference>
<evidence type="ECO:0000313" key="1">
    <source>
        <dbReference type="EMBL" id="EHS62904.1"/>
    </source>
</evidence>
<dbReference type="AlphaFoldDB" id="H6QVF0"/>
<name>H6QVF0_PUCGT</name>
<organism evidence="1 2">
    <name type="scientific">Puccinia graminis f. sp. tritici (strain CRL 75-36-700-3 / race SCCL)</name>
    <name type="common">Black stem rust fungus</name>
    <dbReference type="NCBI Taxonomy" id="418459"/>
    <lineage>
        <taxon>Eukaryota</taxon>
        <taxon>Fungi</taxon>
        <taxon>Dikarya</taxon>
        <taxon>Basidiomycota</taxon>
        <taxon>Pucciniomycotina</taxon>
        <taxon>Pucciniomycetes</taxon>
        <taxon>Pucciniales</taxon>
        <taxon>Pucciniaceae</taxon>
        <taxon>Puccinia</taxon>
    </lineage>
</organism>
<dbReference type="GeneID" id="13540833"/>
<proteinExistence type="predicted"/>
<dbReference type="KEGG" id="pgr:PGTG_22725"/>
<dbReference type="RefSeq" id="XP_003888519.1">
    <property type="nucleotide sequence ID" value="XM_003888470.1"/>
</dbReference>
<dbReference type="OrthoDB" id="2505500at2759"/>
<dbReference type="HOGENOM" id="CLU_947096_0_0_1"/>
<reference evidence="2" key="1">
    <citation type="journal article" date="2011" name="Proc. Natl. Acad. Sci. U.S.A.">
        <title>Obligate biotrophy features unraveled by the genomic analysis of rust fungi.</title>
        <authorList>
            <person name="Duplessis S."/>
            <person name="Cuomo C.A."/>
            <person name="Lin Y.-C."/>
            <person name="Aerts A."/>
            <person name="Tisserant E."/>
            <person name="Veneault-Fourrey C."/>
            <person name="Joly D.L."/>
            <person name="Hacquard S."/>
            <person name="Amselem J."/>
            <person name="Cantarel B.L."/>
            <person name="Chiu R."/>
            <person name="Coutinho P.M."/>
            <person name="Feau N."/>
            <person name="Field M."/>
            <person name="Frey P."/>
            <person name="Gelhaye E."/>
            <person name="Goldberg J."/>
            <person name="Grabherr M.G."/>
            <person name="Kodira C.D."/>
            <person name="Kohler A."/>
            <person name="Kuees U."/>
            <person name="Lindquist E.A."/>
            <person name="Lucas S.M."/>
            <person name="Mago R."/>
            <person name="Mauceli E."/>
            <person name="Morin E."/>
            <person name="Murat C."/>
            <person name="Pangilinan J.L."/>
            <person name="Park R."/>
            <person name="Pearson M."/>
            <person name="Quesneville H."/>
            <person name="Rouhier N."/>
            <person name="Sakthikumar S."/>
            <person name="Salamov A.A."/>
            <person name="Schmutz J."/>
            <person name="Selles B."/>
            <person name="Shapiro H."/>
            <person name="Tanguay P."/>
            <person name="Tuskan G.A."/>
            <person name="Henrissat B."/>
            <person name="Van de Peer Y."/>
            <person name="Rouze P."/>
            <person name="Ellis J.G."/>
            <person name="Dodds P.N."/>
            <person name="Schein J.E."/>
            <person name="Zhong S."/>
            <person name="Hamelin R.C."/>
            <person name="Grigoriev I.V."/>
            <person name="Szabo L.J."/>
            <person name="Martin F."/>
        </authorList>
    </citation>
    <scope>NUCLEOTIDE SEQUENCE [LARGE SCALE GENOMIC DNA]</scope>
    <source>
        <strain evidence="2">CRL 75-36-700-3 / race SCCL</strain>
    </source>
</reference>
<sequence length="294" mass="33607">MTKAFGDTLLMATGLCGVVSPHRSPYALPRLSKNANYPLRLTSSVLVSLNEPENSFAETTDLLQLSNALLFMDTKLGNHTKISSQVRNLAYAYSLFTDEIEKLDAAGIHLIELISQKYFKVIYQNKYSKNQVVESLLSFSNYEVQSLQADANKTLESAYSLLAEQDKTSILFHEEIHFLRNARYHRGPWVFRIGGAKKVKTEETLIFLDQNRKKLKRGWTALEKQRRQLILFLEQIQRMKASFYPIGIHDRFICTCSLPCMSQVYLSNVVGETTGLELIFEDFGELSRKSNRSK</sequence>
<keyword evidence="2" id="KW-1185">Reference proteome</keyword>
<protein>
    <submittedName>
        <fullName evidence="1">Uncharacterized protein</fullName>
    </submittedName>
</protein>
<gene>
    <name evidence="1" type="ORF">PGTG_22725</name>
</gene>
<accession>H6QVF0</accession>
<dbReference type="InParanoid" id="H6QVF0"/>
<dbReference type="EMBL" id="DS178406">
    <property type="protein sequence ID" value="EHS62904.1"/>
    <property type="molecule type" value="Genomic_DNA"/>
</dbReference>